<dbReference type="PANTHER" id="PTHR11410:SF0">
    <property type="entry name" value="ATP SYNTHASE SUBUNIT A"/>
    <property type="match status" value="1"/>
</dbReference>
<dbReference type="PRINTS" id="PR00123">
    <property type="entry name" value="ATPASEA"/>
</dbReference>
<geneLocation type="mitochondrion" evidence="15"/>
<keyword evidence="9 14" id="KW-1133">Transmembrane helix</keyword>
<dbReference type="AlphaFoldDB" id="D3W6X0"/>
<comment type="subunit">
    <text evidence="4">F-type ATPases have 2 components, CF(1) - the catalytic core - and CF(0) - the membrane proton channel. CF(1) has five subunits: alpha(3), beta(3), gamma(1), delta(1), epsilon(1). CF(0) has three main subunits: a, b and c.</text>
</comment>
<evidence type="ECO:0000256" key="4">
    <source>
        <dbReference type="ARBA" id="ARBA00011648"/>
    </source>
</evidence>
<evidence type="ECO:0000256" key="1">
    <source>
        <dbReference type="ARBA" id="ARBA00002070"/>
    </source>
</evidence>
<dbReference type="PANTHER" id="PTHR11410">
    <property type="entry name" value="ATP SYNTHASE SUBUNIT A"/>
    <property type="match status" value="1"/>
</dbReference>
<feature type="transmembrane region" description="Helical" evidence="14">
    <location>
        <begin position="57"/>
        <end position="74"/>
    </location>
</feature>
<dbReference type="InterPro" id="IPR035908">
    <property type="entry name" value="F0_ATP_A_sf"/>
</dbReference>
<dbReference type="InterPro" id="IPR045083">
    <property type="entry name" value="ATP_synth_F0_asu_bact/mt"/>
</dbReference>
<evidence type="ECO:0000256" key="6">
    <source>
        <dbReference type="ARBA" id="ARBA00022547"/>
    </source>
</evidence>
<dbReference type="CDD" id="cd00310">
    <property type="entry name" value="ATP-synt_Fo_a_6"/>
    <property type="match status" value="1"/>
</dbReference>
<dbReference type="HAMAP" id="MF_01393">
    <property type="entry name" value="ATP_synth_a_bact"/>
    <property type="match status" value="1"/>
</dbReference>
<sequence length="249" mass="27324">MIFSPLEQFSVLLIFPLFVGSFDFSFTNSSLFFFLAVGLTAHLFSITTENGGRLSPTHWQLIVESVYFFVVSIVQGQLGSVGNRYLPILFSLFCFLASINLIGMIPYAFTSTSHLAITISLSFVFFIGVTLIGFRRHGLHFFSLFLPSGAPLALAPLLVVLEIVSYSFRGISLGVRLFANMMAGHTLVKILCGFSWSMLGNGLLLTVGSVLPFGVVVALTGLELMVCVLQSYVFCVLLCIYLNDSENLH</sequence>
<keyword evidence="12" id="KW-0066">ATP synthesis</keyword>
<keyword evidence="15" id="KW-0496">Mitochondrion</keyword>
<dbReference type="GO" id="GO:0045259">
    <property type="term" value="C:proton-transporting ATP synthase complex"/>
    <property type="evidence" value="ECO:0007669"/>
    <property type="project" value="UniProtKB-KW"/>
</dbReference>
<evidence type="ECO:0000256" key="13">
    <source>
        <dbReference type="RuleBase" id="RU004450"/>
    </source>
</evidence>
<evidence type="ECO:0000256" key="7">
    <source>
        <dbReference type="ARBA" id="ARBA00022692"/>
    </source>
</evidence>
<keyword evidence="5" id="KW-0813">Transport</keyword>
<dbReference type="FunFam" id="1.20.120.220:FF:000003">
    <property type="entry name" value="ATP synthase subunit a"/>
    <property type="match status" value="1"/>
</dbReference>
<name>D3W6X0_9CHLO</name>
<evidence type="ECO:0000256" key="2">
    <source>
        <dbReference type="ARBA" id="ARBA00004448"/>
    </source>
</evidence>
<feature type="transmembrane region" description="Helical" evidence="14">
    <location>
        <begin position="86"/>
        <end position="109"/>
    </location>
</feature>
<evidence type="ECO:0000256" key="10">
    <source>
        <dbReference type="ARBA" id="ARBA00023065"/>
    </source>
</evidence>
<evidence type="ECO:0000256" key="12">
    <source>
        <dbReference type="ARBA" id="ARBA00023310"/>
    </source>
</evidence>
<dbReference type="NCBIfam" id="TIGR01131">
    <property type="entry name" value="ATP_synt_6_or_A"/>
    <property type="match status" value="1"/>
</dbReference>
<evidence type="ECO:0000256" key="8">
    <source>
        <dbReference type="ARBA" id="ARBA00022781"/>
    </source>
</evidence>
<feature type="transmembrane region" description="Helical" evidence="14">
    <location>
        <begin position="224"/>
        <end position="243"/>
    </location>
</feature>
<dbReference type="EMBL" id="GQ497137">
    <property type="protein sequence ID" value="ACV72080.1"/>
    <property type="molecule type" value="Genomic_DNA"/>
</dbReference>
<feature type="transmembrane region" description="Helical" evidence="14">
    <location>
        <begin position="188"/>
        <end position="217"/>
    </location>
</feature>
<accession>D3W6X0</accession>
<dbReference type="RefSeq" id="YP_003495134.1">
    <property type="nucleotide sequence ID" value="NC_013935.1"/>
</dbReference>
<dbReference type="Pfam" id="PF00119">
    <property type="entry name" value="ATP-synt_A"/>
    <property type="match status" value="1"/>
</dbReference>
<feature type="transmembrane region" description="Helical" evidence="14">
    <location>
        <begin position="141"/>
        <end position="168"/>
    </location>
</feature>
<keyword evidence="10" id="KW-0406">Ion transport</keyword>
<keyword evidence="11 14" id="KW-0472">Membrane</keyword>
<dbReference type="PROSITE" id="PS00449">
    <property type="entry name" value="ATPASE_A"/>
    <property type="match status" value="1"/>
</dbReference>
<evidence type="ECO:0000256" key="11">
    <source>
        <dbReference type="ARBA" id="ARBA00023136"/>
    </source>
</evidence>
<comment type="function">
    <text evidence="1">Mitochondrial membrane ATP synthase (F(1)F(0) ATP synthase or Complex V) produces ATP from ADP in the presence of a proton gradient across the membrane which is generated by electron transport complexes of the respiratory chain. F-type ATPases consist of two structural domains, F(1) - containing the extramembraneous catalytic core and F(0) - containing the membrane proton channel, linked together by a central stalk and a peripheral stalk. During catalysis, ATP synthesis in the catalytic domain of F(1) is coupled via a rotary mechanism of the central stalk subunits to proton translocation. Key component of the proton channel; it may play a direct role in the translocation of protons across the membrane.</text>
</comment>
<dbReference type="GO" id="GO:0046933">
    <property type="term" value="F:proton-transporting ATP synthase activity, rotational mechanism"/>
    <property type="evidence" value="ECO:0007669"/>
    <property type="project" value="TreeGrafter"/>
</dbReference>
<evidence type="ECO:0000256" key="5">
    <source>
        <dbReference type="ARBA" id="ARBA00022448"/>
    </source>
</evidence>
<gene>
    <name evidence="15" type="primary">atp6</name>
</gene>
<evidence type="ECO:0000256" key="9">
    <source>
        <dbReference type="ARBA" id="ARBA00022989"/>
    </source>
</evidence>
<feature type="transmembrane region" description="Helical" evidence="14">
    <location>
        <begin position="115"/>
        <end position="134"/>
    </location>
</feature>
<protein>
    <recommendedName>
        <fullName evidence="13">ATP synthase subunit a</fullName>
    </recommendedName>
</protein>
<dbReference type="GeneID" id="8847136"/>
<dbReference type="InterPro" id="IPR000568">
    <property type="entry name" value="ATP_synth_F0_asu"/>
</dbReference>
<feature type="transmembrane region" description="Helical" evidence="14">
    <location>
        <begin position="12"/>
        <end position="37"/>
    </location>
</feature>
<keyword evidence="7 14" id="KW-0812">Transmembrane</keyword>
<comment type="similarity">
    <text evidence="3">Belongs to the ATPase A chain family.</text>
</comment>
<reference evidence="15" key="1">
    <citation type="journal article" date="2010" name="J. Mol. Evol.">
        <title>A Deviant Genetic Code in the Reduced Mitochondrial Genome of the Picoplanktonic Green Alga Pycnococcus provasolii.</title>
        <authorList>
            <person name="Turmel M."/>
            <person name="Otis C."/>
            <person name="Lemieux C."/>
        </authorList>
    </citation>
    <scope>NUCLEOTIDE SEQUENCE</scope>
    <source>
        <strain evidence="15">CCMP 1203</strain>
    </source>
</reference>
<comment type="subcellular location">
    <subcellularLocation>
        <location evidence="2 13">Mitochondrion inner membrane</location>
        <topology evidence="2 13">Multi-pass membrane protein</topology>
    </subcellularLocation>
</comment>
<dbReference type="GO" id="GO:0005743">
    <property type="term" value="C:mitochondrial inner membrane"/>
    <property type="evidence" value="ECO:0007669"/>
    <property type="project" value="UniProtKB-SubCell"/>
</dbReference>
<keyword evidence="8" id="KW-0375">Hydrogen ion transport</keyword>
<dbReference type="SUPFAM" id="SSF81336">
    <property type="entry name" value="F1F0 ATP synthase subunit A"/>
    <property type="match status" value="1"/>
</dbReference>
<dbReference type="InterPro" id="IPR023011">
    <property type="entry name" value="ATP_synth_F0_asu_AS"/>
</dbReference>
<organism evidence="15">
    <name type="scientific">Pycnococcus provasolii</name>
    <dbReference type="NCBI Taxonomy" id="41880"/>
    <lineage>
        <taxon>Eukaryota</taxon>
        <taxon>Viridiplantae</taxon>
        <taxon>Chlorophyta</taxon>
        <taxon>Pseudoscourfieldiophyceae</taxon>
        <taxon>Pseudoscourfieldiales</taxon>
        <taxon>Pycnococcaceae</taxon>
        <taxon>Pycnococcus</taxon>
    </lineage>
</organism>
<proteinExistence type="inferred from homology"/>
<evidence type="ECO:0000313" key="15">
    <source>
        <dbReference type="EMBL" id="ACV72080.1"/>
    </source>
</evidence>
<keyword evidence="6" id="KW-0138">CF(0)</keyword>
<dbReference type="NCBIfam" id="NF004482">
    <property type="entry name" value="PRK05815.2-4"/>
    <property type="match status" value="1"/>
</dbReference>
<evidence type="ECO:0000256" key="14">
    <source>
        <dbReference type="SAM" id="Phobius"/>
    </source>
</evidence>
<dbReference type="Gene3D" id="1.20.120.220">
    <property type="entry name" value="ATP synthase, F0 complex, subunit A"/>
    <property type="match status" value="1"/>
</dbReference>
<evidence type="ECO:0000256" key="3">
    <source>
        <dbReference type="ARBA" id="ARBA00006810"/>
    </source>
</evidence>